<dbReference type="AlphaFoldDB" id="A0A914QK67"/>
<feature type="compositionally biased region" description="Acidic residues" evidence="1">
    <location>
        <begin position="54"/>
        <end position="64"/>
    </location>
</feature>
<evidence type="ECO:0000256" key="1">
    <source>
        <dbReference type="SAM" id="MobiDB-lite"/>
    </source>
</evidence>
<name>A0A914QK67_9BILA</name>
<dbReference type="Proteomes" id="UP000887578">
    <property type="component" value="Unplaced"/>
</dbReference>
<organism evidence="2 3">
    <name type="scientific">Panagrolaimus davidi</name>
    <dbReference type="NCBI Taxonomy" id="227884"/>
    <lineage>
        <taxon>Eukaryota</taxon>
        <taxon>Metazoa</taxon>
        <taxon>Ecdysozoa</taxon>
        <taxon>Nematoda</taxon>
        <taxon>Chromadorea</taxon>
        <taxon>Rhabditida</taxon>
        <taxon>Tylenchina</taxon>
        <taxon>Panagrolaimomorpha</taxon>
        <taxon>Panagrolaimoidea</taxon>
        <taxon>Panagrolaimidae</taxon>
        <taxon>Panagrolaimus</taxon>
    </lineage>
</organism>
<dbReference type="WBParaSite" id="PDA_v2.g4000.t1">
    <property type="protein sequence ID" value="PDA_v2.g4000.t1"/>
    <property type="gene ID" value="PDA_v2.g4000"/>
</dbReference>
<feature type="region of interest" description="Disordered" evidence="1">
    <location>
        <begin position="15"/>
        <end position="90"/>
    </location>
</feature>
<evidence type="ECO:0000313" key="3">
    <source>
        <dbReference type="WBParaSite" id="PDA_v2.g4000.t1"/>
    </source>
</evidence>
<evidence type="ECO:0000313" key="2">
    <source>
        <dbReference type="Proteomes" id="UP000887578"/>
    </source>
</evidence>
<feature type="compositionally biased region" description="Basic and acidic residues" evidence="1">
    <location>
        <begin position="67"/>
        <end position="90"/>
    </location>
</feature>
<accession>A0A914QK67</accession>
<keyword evidence="2" id="KW-1185">Reference proteome</keyword>
<reference evidence="3" key="1">
    <citation type="submission" date="2022-11" db="UniProtKB">
        <authorList>
            <consortium name="WormBaseParasite"/>
        </authorList>
    </citation>
    <scope>IDENTIFICATION</scope>
</reference>
<proteinExistence type="predicted"/>
<protein>
    <submittedName>
        <fullName evidence="3">Androgen receptor</fullName>
    </submittedName>
</protein>
<sequence>MSQVNAGQAEAQNALLKQARINGNFSSQQPPLPLQPQQLQQQQQPPPVQGQLFESEDPGEDSSDSESGIKSRDSYMQEGLERPRTPPKDG</sequence>